<dbReference type="PANTHER" id="PTHR15858">
    <property type="entry name" value="IMMEDIATE EARLY RESPONSE 3-INTERACTING PROTEIN 1"/>
    <property type="match status" value="1"/>
</dbReference>
<keyword evidence="6 8" id="KW-0472">Membrane</keyword>
<keyword evidence="3 8" id="KW-0812">Transmembrane</keyword>
<evidence type="ECO:0000256" key="3">
    <source>
        <dbReference type="ARBA" id="ARBA00022692"/>
    </source>
</evidence>
<accession>A0A0G4HIW7</accession>
<keyword evidence="4" id="KW-0653">Protein transport</keyword>
<evidence type="ECO:0008006" key="10">
    <source>
        <dbReference type="Google" id="ProtNLM"/>
    </source>
</evidence>
<feature type="transmembrane region" description="Helical" evidence="8">
    <location>
        <begin position="6"/>
        <end position="23"/>
    </location>
</feature>
<evidence type="ECO:0000256" key="7">
    <source>
        <dbReference type="ARBA" id="ARBA00024203"/>
    </source>
</evidence>
<dbReference type="PANTHER" id="PTHR15858:SF0">
    <property type="entry name" value="IMMEDIATE EARLY RESPONSE 3-INTERACTING PROTEIN 1"/>
    <property type="match status" value="1"/>
</dbReference>
<evidence type="ECO:0000256" key="2">
    <source>
        <dbReference type="ARBA" id="ARBA00022448"/>
    </source>
</evidence>
<evidence type="ECO:0000256" key="6">
    <source>
        <dbReference type="ARBA" id="ARBA00023136"/>
    </source>
</evidence>
<dbReference type="GO" id="GO:0005789">
    <property type="term" value="C:endoplasmic reticulum membrane"/>
    <property type="evidence" value="ECO:0007669"/>
    <property type="project" value="TreeGrafter"/>
</dbReference>
<dbReference type="GO" id="GO:0015031">
    <property type="term" value="P:protein transport"/>
    <property type="evidence" value="ECO:0007669"/>
    <property type="project" value="UniProtKB-KW"/>
</dbReference>
<proteinExistence type="inferred from homology"/>
<organism evidence="9">
    <name type="scientific">Chromera velia CCMP2878</name>
    <dbReference type="NCBI Taxonomy" id="1169474"/>
    <lineage>
        <taxon>Eukaryota</taxon>
        <taxon>Sar</taxon>
        <taxon>Alveolata</taxon>
        <taxon>Colpodellida</taxon>
        <taxon>Chromeraceae</taxon>
        <taxon>Chromera</taxon>
    </lineage>
</organism>
<protein>
    <recommendedName>
        <fullName evidence="10">Immediate early response 3-interacting protein 1</fullName>
    </recommendedName>
</protein>
<dbReference type="EMBL" id="CDMZ01002820">
    <property type="protein sequence ID" value="CEM44016.1"/>
    <property type="molecule type" value="Genomic_DNA"/>
</dbReference>
<gene>
    <name evidence="9" type="ORF">Cvel_27986</name>
</gene>
<comment type="similarity">
    <text evidence="7">Belongs to the YOS1 family.</text>
</comment>
<dbReference type="AlphaFoldDB" id="A0A0G4HIW7"/>
<dbReference type="InterPro" id="IPR013880">
    <property type="entry name" value="Yos1"/>
</dbReference>
<keyword evidence="2" id="KW-0813">Transport</keyword>
<evidence type="ECO:0000256" key="5">
    <source>
        <dbReference type="ARBA" id="ARBA00022989"/>
    </source>
</evidence>
<comment type="subcellular location">
    <subcellularLocation>
        <location evidence="1">Membrane</location>
    </subcellularLocation>
</comment>
<sequence length="76" mass="8666">MAFTLTHIIEAALLFINACAVLNSQRFLKKYGMDKLKEGEGARSQIAMFLWAVRSYLRYPLVLINIFAIVLELFLG</sequence>
<dbReference type="VEuPathDB" id="CryptoDB:Cvel_27986"/>
<evidence type="ECO:0000256" key="1">
    <source>
        <dbReference type="ARBA" id="ARBA00004370"/>
    </source>
</evidence>
<name>A0A0G4HIW7_9ALVE</name>
<dbReference type="Pfam" id="PF08571">
    <property type="entry name" value="Yos1"/>
    <property type="match status" value="1"/>
</dbReference>
<evidence type="ECO:0000256" key="4">
    <source>
        <dbReference type="ARBA" id="ARBA00022927"/>
    </source>
</evidence>
<dbReference type="GO" id="GO:0006888">
    <property type="term" value="P:endoplasmic reticulum to Golgi vesicle-mediated transport"/>
    <property type="evidence" value="ECO:0007669"/>
    <property type="project" value="TreeGrafter"/>
</dbReference>
<reference evidence="9" key="1">
    <citation type="submission" date="2014-11" db="EMBL/GenBank/DDBJ databases">
        <authorList>
            <person name="Otto D Thomas"/>
            <person name="Naeem Raeece"/>
        </authorList>
    </citation>
    <scope>NUCLEOTIDE SEQUENCE</scope>
</reference>
<dbReference type="GO" id="GO:0000139">
    <property type="term" value="C:Golgi membrane"/>
    <property type="evidence" value="ECO:0007669"/>
    <property type="project" value="TreeGrafter"/>
</dbReference>
<feature type="transmembrane region" description="Helical" evidence="8">
    <location>
        <begin position="56"/>
        <end position="75"/>
    </location>
</feature>
<evidence type="ECO:0000256" key="8">
    <source>
        <dbReference type="SAM" id="Phobius"/>
    </source>
</evidence>
<evidence type="ECO:0000313" key="9">
    <source>
        <dbReference type="EMBL" id="CEM44016.1"/>
    </source>
</evidence>
<keyword evidence="5 8" id="KW-1133">Transmembrane helix</keyword>
<dbReference type="GO" id="GO:0030134">
    <property type="term" value="C:COPII-coated ER to Golgi transport vesicle"/>
    <property type="evidence" value="ECO:0007669"/>
    <property type="project" value="TreeGrafter"/>
</dbReference>